<organism evidence="4 5">
    <name type="scientific">Aerophobetes bacterium</name>
    <dbReference type="NCBI Taxonomy" id="2030807"/>
    <lineage>
        <taxon>Bacteria</taxon>
        <taxon>Candidatus Aerophobota</taxon>
    </lineage>
</organism>
<evidence type="ECO:0000256" key="1">
    <source>
        <dbReference type="ARBA" id="ARBA00008520"/>
    </source>
</evidence>
<keyword evidence="2" id="KW-0813">Transport</keyword>
<name>A0A523QH71_UNCAE</name>
<dbReference type="AlphaFoldDB" id="A0A523QH71"/>
<dbReference type="InterPro" id="IPR006059">
    <property type="entry name" value="SBP"/>
</dbReference>
<keyword evidence="3" id="KW-0732">Signal</keyword>
<dbReference type="PANTHER" id="PTHR43649">
    <property type="entry name" value="ARABINOSE-BINDING PROTEIN-RELATED"/>
    <property type="match status" value="1"/>
</dbReference>
<gene>
    <name evidence="4" type="ORF">E3J95_05870</name>
</gene>
<protein>
    <submittedName>
        <fullName evidence="4">Extracellular solute-binding protein</fullName>
    </submittedName>
</protein>
<accession>A0A523QH71</accession>
<reference evidence="4 5" key="1">
    <citation type="submission" date="2019-03" db="EMBL/GenBank/DDBJ databases">
        <title>Metabolic potential of uncultured bacteria and archaea associated with petroleum seepage in deep-sea sediments.</title>
        <authorList>
            <person name="Dong X."/>
            <person name="Hubert C."/>
        </authorList>
    </citation>
    <scope>NUCLEOTIDE SEQUENCE [LARGE SCALE GENOMIC DNA]</scope>
    <source>
        <strain evidence="4">E44_bin92</strain>
    </source>
</reference>
<dbReference type="Proteomes" id="UP000320781">
    <property type="component" value="Unassembled WGS sequence"/>
</dbReference>
<dbReference type="InterPro" id="IPR050490">
    <property type="entry name" value="Bact_solute-bd_prot1"/>
</dbReference>
<dbReference type="PANTHER" id="PTHR43649:SF34">
    <property type="entry name" value="ABC TRANSPORTER PERIPLASMIC-BINDING PROTEIN YCJN-RELATED"/>
    <property type="match status" value="1"/>
</dbReference>
<proteinExistence type="inferred from homology"/>
<evidence type="ECO:0000256" key="3">
    <source>
        <dbReference type="ARBA" id="ARBA00022729"/>
    </source>
</evidence>
<evidence type="ECO:0000313" key="5">
    <source>
        <dbReference type="Proteomes" id="UP000320781"/>
    </source>
</evidence>
<sequence length="478" mass="54830">MRSKSGWRKVIVILAITGLMLGLALGAAYGQKPATERFRGTTIRVMAINMPQIKPFWTFIPEFEEKYGMKVIVDEFPFDQLQERSLMESAQHTGSYDIISIDCMWIASYTLPGYVEPIMKYIKDPSLTDPEFDLGDFVPRQISGTGVMNDVLYNMVQSGSSCGQSIRKDLFEANGLALPKTKADWNYEYMTEAIEKLTRPEEGYYGFATHARRGMEWGFTWWFDVYAFQTPERFSKDELFGPNWEITLDHPDTVWSLKWFVGNNPFTPPGSENFGYDEVSTSYLTGRIAVAWNYGDWIAGQFENPEVSAVVGKSLHINDVTGPYGMDDPHFGSWGLSISADSKNKEAAWVFMQWLLSKPNARRAALMGAGPPRHSIYRDPVIQELQPWIKWIYEHQLHWANPDTRPMIPEWTEISEAMGLWGNRTWIGEITPEVAIKGMAKDIERIMDEGGYYDPAVKKPKQQWRNMVYYDNNPLGWK</sequence>
<evidence type="ECO:0000256" key="2">
    <source>
        <dbReference type="ARBA" id="ARBA00022448"/>
    </source>
</evidence>
<dbReference type="Pfam" id="PF01547">
    <property type="entry name" value="SBP_bac_1"/>
    <property type="match status" value="1"/>
</dbReference>
<comment type="caution">
    <text evidence="4">The sequence shown here is derived from an EMBL/GenBank/DDBJ whole genome shotgun (WGS) entry which is preliminary data.</text>
</comment>
<evidence type="ECO:0000313" key="4">
    <source>
        <dbReference type="EMBL" id="TES84834.1"/>
    </source>
</evidence>
<dbReference type="EMBL" id="SOKU01000287">
    <property type="protein sequence ID" value="TES84834.1"/>
    <property type="molecule type" value="Genomic_DNA"/>
</dbReference>
<dbReference type="SUPFAM" id="SSF53850">
    <property type="entry name" value="Periplasmic binding protein-like II"/>
    <property type="match status" value="1"/>
</dbReference>
<dbReference type="Gene3D" id="3.40.190.10">
    <property type="entry name" value="Periplasmic binding protein-like II"/>
    <property type="match status" value="2"/>
</dbReference>
<comment type="similarity">
    <text evidence="1">Belongs to the bacterial solute-binding protein 1 family.</text>
</comment>